<reference evidence="2 3" key="1">
    <citation type="submission" date="2017-05" db="EMBL/GenBank/DDBJ databases">
        <title>Complete and WGS of Bordetella genogroups.</title>
        <authorList>
            <person name="Spilker T."/>
            <person name="LiPuma J."/>
        </authorList>
    </citation>
    <scope>NUCLEOTIDE SEQUENCE [LARGE SCALE GENOMIC DNA]</scope>
    <source>
        <strain evidence="2 3">AU10456</strain>
    </source>
</reference>
<keyword evidence="3" id="KW-1185">Reference proteome</keyword>
<organism evidence="2 3">
    <name type="scientific">Bordetella genomosp. 5</name>
    <dbReference type="NCBI Taxonomy" id="1395608"/>
    <lineage>
        <taxon>Bacteria</taxon>
        <taxon>Pseudomonadati</taxon>
        <taxon>Pseudomonadota</taxon>
        <taxon>Betaproteobacteria</taxon>
        <taxon>Burkholderiales</taxon>
        <taxon>Alcaligenaceae</taxon>
        <taxon>Bordetella</taxon>
    </lineage>
</organism>
<proteinExistence type="predicted"/>
<dbReference type="Proteomes" id="UP000216913">
    <property type="component" value="Unassembled WGS sequence"/>
</dbReference>
<feature type="non-terminal residue" evidence="2">
    <location>
        <position position="1"/>
    </location>
</feature>
<evidence type="ECO:0000313" key="3">
    <source>
        <dbReference type="Proteomes" id="UP000216913"/>
    </source>
</evidence>
<comment type="caution">
    <text evidence="2">The sequence shown here is derived from an EMBL/GenBank/DDBJ whole genome shotgun (WGS) entry which is preliminary data.</text>
</comment>
<evidence type="ECO:0000313" key="2">
    <source>
        <dbReference type="EMBL" id="OZI52740.1"/>
    </source>
</evidence>
<dbReference type="AlphaFoldDB" id="A0A261TUP4"/>
<protein>
    <submittedName>
        <fullName evidence="2">Uncharacterized protein</fullName>
    </submittedName>
</protein>
<feature type="compositionally biased region" description="Low complexity" evidence="1">
    <location>
        <begin position="12"/>
        <end position="32"/>
    </location>
</feature>
<sequence length="69" mass="7340">CPQGVGRDAACRAAAGRVPVSRAQAGRRQAGRYGVENGPCRGRAARRRSPSQTQRPEWLARAVAARARG</sequence>
<feature type="region of interest" description="Disordered" evidence="1">
    <location>
        <begin position="12"/>
        <end position="69"/>
    </location>
</feature>
<gene>
    <name evidence="2" type="ORF">CAL25_08310</name>
</gene>
<name>A0A261TUP4_9BORD</name>
<dbReference type="EMBL" id="NEVP01000005">
    <property type="protein sequence ID" value="OZI52740.1"/>
    <property type="molecule type" value="Genomic_DNA"/>
</dbReference>
<dbReference type="RefSeq" id="WP_212590885.1">
    <property type="nucleotide sequence ID" value="NZ_NEVP01000005.1"/>
</dbReference>
<accession>A0A261TUP4</accession>
<evidence type="ECO:0000256" key="1">
    <source>
        <dbReference type="SAM" id="MobiDB-lite"/>
    </source>
</evidence>